<sequence length="348" mass="40352">MAAEQCRQGRVPGVQGHFETRRALSCGQDKPGWENAGMDWARLGVDAARTLVWPVTILAVIFLFRRQIRELLPHVQEAEFGGLKLRLDTLQKEVKESPENTRRRLSSEDLTATRLAIEEQLIELSQVRLGFDRHRTLRPEVLVSALSDKDVLSESVAASLTDYFWITDQLLRAPSMDDNEAMHALCVGDMLFANVRHRYLVDHLVHDFMGHATWRPPPGEPNKYHFWSAIASEAPEFDYRYEVLTEAVRRFKERDQRAEMPLPTLAEFVEILKFRREEIRRVLDLPWGTEAAARMRDQGRNWNWPEEWGHIGWHGPVVRPDTPFEVEKQFFLTARAIELYSNRLSTLG</sequence>
<evidence type="ECO:0000313" key="2">
    <source>
        <dbReference type="Proteomes" id="UP001500305"/>
    </source>
</evidence>
<dbReference type="EMBL" id="BAAATR010000050">
    <property type="protein sequence ID" value="GAA2274721.1"/>
    <property type="molecule type" value="Genomic_DNA"/>
</dbReference>
<reference evidence="2" key="1">
    <citation type="journal article" date="2019" name="Int. J. Syst. Evol. Microbiol.">
        <title>The Global Catalogue of Microorganisms (GCM) 10K type strain sequencing project: providing services to taxonomists for standard genome sequencing and annotation.</title>
        <authorList>
            <consortium name="The Broad Institute Genomics Platform"/>
            <consortium name="The Broad Institute Genome Sequencing Center for Infectious Disease"/>
            <person name="Wu L."/>
            <person name="Ma J."/>
        </authorList>
    </citation>
    <scope>NUCLEOTIDE SEQUENCE [LARGE SCALE GENOMIC DNA]</scope>
    <source>
        <strain evidence="2">JCM 7356</strain>
    </source>
</reference>
<name>A0ABP5RT94_9ACTN</name>
<accession>A0ABP5RT94</accession>
<keyword evidence="2" id="KW-1185">Reference proteome</keyword>
<dbReference type="RefSeq" id="WP_344640684.1">
    <property type="nucleotide sequence ID" value="NZ_BAAATR010000050.1"/>
</dbReference>
<evidence type="ECO:0000313" key="1">
    <source>
        <dbReference type="EMBL" id="GAA2274721.1"/>
    </source>
</evidence>
<proteinExistence type="predicted"/>
<protein>
    <submittedName>
        <fullName evidence="1">Uncharacterized protein</fullName>
    </submittedName>
</protein>
<comment type="caution">
    <text evidence="1">The sequence shown here is derived from an EMBL/GenBank/DDBJ whole genome shotgun (WGS) entry which is preliminary data.</text>
</comment>
<gene>
    <name evidence="1" type="ORF">GCM10010430_70900</name>
</gene>
<dbReference type="Proteomes" id="UP001500305">
    <property type="component" value="Unassembled WGS sequence"/>
</dbReference>
<organism evidence="1 2">
    <name type="scientific">Kitasatospora cystarginea</name>
    <dbReference type="NCBI Taxonomy" id="58350"/>
    <lineage>
        <taxon>Bacteria</taxon>
        <taxon>Bacillati</taxon>
        <taxon>Actinomycetota</taxon>
        <taxon>Actinomycetes</taxon>
        <taxon>Kitasatosporales</taxon>
        <taxon>Streptomycetaceae</taxon>
        <taxon>Kitasatospora</taxon>
    </lineage>
</organism>